<accession>A0A1T2XN27</accession>
<evidence type="ECO:0000313" key="8">
    <source>
        <dbReference type="EMBL" id="OPA81222.1"/>
    </source>
</evidence>
<dbReference type="STRING" id="1324314.BVG16_02555"/>
<evidence type="ECO:0000256" key="4">
    <source>
        <dbReference type="ARBA" id="ARBA00022692"/>
    </source>
</evidence>
<dbReference type="RefSeq" id="WP_078496956.1">
    <property type="nucleotide sequence ID" value="NZ_MSZX01000001.1"/>
</dbReference>
<feature type="transmembrane region" description="Helical" evidence="7">
    <location>
        <begin position="12"/>
        <end position="34"/>
    </location>
</feature>
<reference evidence="8 9" key="1">
    <citation type="submission" date="2017-01" db="EMBL/GenBank/DDBJ databases">
        <title>Genome analysis of Paenibacillus selenitrireducens ES3-24.</title>
        <authorList>
            <person name="Xu D."/>
            <person name="Yao R."/>
            <person name="Zheng S."/>
        </authorList>
    </citation>
    <scope>NUCLEOTIDE SEQUENCE [LARGE SCALE GENOMIC DNA]</scope>
    <source>
        <strain evidence="8 9">ES3-24</strain>
    </source>
</reference>
<keyword evidence="5 7" id="KW-1133">Transmembrane helix</keyword>
<comment type="caution">
    <text evidence="8">The sequence shown here is derived from an EMBL/GenBank/DDBJ whole genome shotgun (WGS) entry which is preliminary data.</text>
</comment>
<proteinExistence type="inferred from homology"/>
<gene>
    <name evidence="8" type="ORF">BVG16_02555</name>
</gene>
<sequence length="212" mass="22826">MNASKASKFKLWLQIFGTFCQIGPSTFGGGYAMIPGIEREVVTKRKWLQASEMSDLVSIAGSAPGGVGVNLAAFIGYRIAGVPGVMMAVAGITLPTFLIVFALSLGYTFFKDNAKIEAALKGIQGGIIALIMIAAYRMAKSAIFDKTTITVSIGALFLLLVTPIHPLYLIIFGFLIGIIAVQIKKALGYTIHTEQVSKHQDDPTPIYPEYYI</sequence>
<comment type="subcellular location">
    <subcellularLocation>
        <location evidence="1">Cell membrane</location>
        <topology evidence="1">Multi-pass membrane protein</topology>
    </subcellularLocation>
</comment>
<evidence type="ECO:0000256" key="1">
    <source>
        <dbReference type="ARBA" id="ARBA00004651"/>
    </source>
</evidence>
<evidence type="ECO:0000256" key="6">
    <source>
        <dbReference type="ARBA" id="ARBA00023136"/>
    </source>
</evidence>
<dbReference type="Proteomes" id="UP000190188">
    <property type="component" value="Unassembled WGS sequence"/>
</dbReference>
<protein>
    <submittedName>
        <fullName evidence="8">Chromate transporter</fullName>
    </submittedName>
</protein>
<dbReference type="InterPro" id="IPR052518">
    <property type="entry name" value="CHR_Transporter"/>
</dbReference>
<organism evidence="8 9">
    <name type="scientific">Paenibacillus selenitireducens</name>
    <dbReference type="NCBI Taxonomy" id="1324314"/>
    <lineage>
        <taxon>Bacteria</taxon>
        <taxon>Bacillati</taxon>
        <taxon>Bacillota</taxon>
        <taxon>Bacilli</taxon>
        <taxon>Bacillales</taxon>
        <taxon>Paenibacillaceae</taxon>
        <taxon>Paenibacillus</taxon>
    </lineage>
</organism>
<feature type="transmembrane region" description="Helical" evidence="7">
    <location>
        <begin position="85"/>
        <end position="110"/>
    </location>
</feature>
<dbReference type="Pfam" id="PF02417">
    <property type="entry name" value="Chromate_transp"/>
    <property type="match status" value="1"/>
</dbReference>
<evidence type="ECO:0000256" key="7">
    <source>
        <dbReference type="SAM" id="Phobius"/>
    </source>
</evidence>
<feature type="transmembrane region" description="Helical" evidence="7">
    <location>
        <begin position="55"/>
        <end position="79"/>
    </location>
</feature>
<feature type="transmembrane region" description="Helical" evidence="7">
    <location>
        <begin position="151"/>
        <end position="181"/>
    </location>
</feature>
<dbReference type="AlphaFoldDB" id="A0A1T2XN27"/>
<dbReference type="GO" id="GO:0005886">
    <property type="term" value="C:plasma membrane"/>
    <property type="evidence" value="ECO:0007669"/>
    <property type="project" value="UniProtKB-SubCell"/>
</dbReference>
<dbReference type="PANTHER" id="PTHR43663:SF1">
    <property type="entry name" value="CHROMATE TRANSPORTER"/>
    <property type="match status" value="1"/>
</dbReference>
<name>A0A1T2XN27_9BACL</name>
<keyword evidence="6 7" id="KW-0472">Membrane</keyword>
<feature type="transmembrane region" description="Helical" evidence="7">
    <location>
        <begin position="122"/>
        <end position="139"/>
    </location>
</feature>
<dbReference type="PANTHER" id="PTHR43663">
    <property type="entry name" value="CHROMATE TRANSPORT PROTEIN-RELATED"/>
    <property type="match status" value="1"/>
</dbReference>
<keyword evidence="3" id="KW-1003">Cell membrane</keyword>
<keyword evidence="4 7" id="KW-0812">Transmembrane</keyword>
<evidence type="ECO:0000256" key="5">
    <source>
        <dbReference type="ARBA" id="ARBA00022989"/>
    </source>
</evidence>
<evidence type="ECO:0000313" key="9">
    <source>
        <dbReference type="Proteomes" id="UP000190188"/>
    </source>
</evidence>
<dbReference type="GO" id="GO:0015109">
    <property type="term" value="F:chromate transmembrane transporter activity"/>
    <property type="evidence" value="ECO:0007669"/>
    <property type="project" value="InterPro"/>
</dbReference>
<dbReference type="InterPro" id="IPR003370">
    <property type="entry name" value="Chromate_transpt"/>
</dbReference>
<dbReference type="EMBL" id="MSZX01000001">
    <property type="protein sequence ID" value="OPA81222.1"/>
    <property type="molecule type" value="Genomic_DNA"/>
</dbReference>
<comment type="similarity">
    <text evidence="2">Belongs to the chromate ion transporter (CHR) (TC 2.A.51) family.</text>
</comment>
<evidence type="ECO:0000256" key="3">
    <source>
        <dbReference type="ARBA" id="ARBA00022475"/>
    </source>
</evidence>
<keyword evidence="9" id="KW-1185">Reference proteome</keyword>
<dbReference type="OrthoDB" id="9027281at2"/>
<evidence type="ECO:0000256" key="2">
    <source>
        <dbReference type="ARBA" id="ARBA00005262"/>
    </source>
</evidence>